<evidence type="ECO:0000256" key="2">
    <source>
        <dbReference type="ARBA" id="ARBA00023125"/>
    </source>
</evidence>
<dbReference type="InterPro" id="IPR028082">
    <property type="entry name" value="Peripla_BP_I"/>
</dbReference>
<keyword evidence="6" id="KW-1185">Reference proteome</keyword>
<dbReference type="Proteomes" id="UP000242561">
    <property type="component" value="Chromosome"/>
</dbReference>
<evidence type="ECO:0000256" key="1">
    <source>
        <dbReference type="ARBA" id="ARBA00023015"/>
    </source>
</evidence>
<dbReference type="EMBL" id="CP018154">
    <property type="protein sequence ID" value="APG63172.1"/>
    <property type="molecule type" value="Genomic_DNA"/>
</dbReference>
<proteinExistence type="predicted"/>
<dbReference type="Gene3D" id="3.40.50.2300">
    <property type="match status" value="2"/>
</dbReference>
<dbReference type="InterPro" id="IPR000843">
    <property type="entry name" value="HTH_LacI"/>
</dbReference>
<dbReference type="STRING" id="1913578.LPB140_10640"/>
<sequence length="340" mass="37610">MDVENRVNKNPTMVDVARHAGVSLKTVSRVLNGEAHVRKKTRDAVVESANKLDYRLNLAARNLRVGAQQNILLLMNNPSRSYIQNMHFGAMMQCQQMGIQVHLNIDPLSAQQLEIIIQKLSPSGIIVAPPLCDDDSILDILHKLDTKYVAISPKNPAKTKLSVNIGDEKAAFEMTQYLIKLGHRDIGFIKGHPDHGASEKRLRGYLRALRSANITPNEDIILDGLFDYDSGLSAAQKFFNLPKYPSAIFASNDDMAAAVMSEAYRRNIRIPDDISIVGFDDSPIASVISPQLTTLRQPLEALAQRAVRLLHDNLSMMSGGQKILTLEHELIIRSSSGPMA</sequence>
<dbReference type="CDD" id="cd01545">
    <property type="entry name" value="PBP1_SalR"/>
    <property type="match status" value="1"/>
</dbReference>
<dbReference type="InterPro" id="IPR010982">
    <property type="entry name" value="Lambda_DNA-bd_dom_sf"/>
</dbReference>
<evidence type="ECO:0000313" key="5">
    <source>
        <dbReference type="EMBL" id="APG63172.1"/>
    </source>
</evidence>
<dbReference type="SMART" id="SM00354">
    <property type="entry name" value="HTH_LACI"/>
    <property type="match status" value="1"/>
</dbReference>
<dbReference type="Pfam" id="PF00356">
    <property type="entry name" value="LacI"/>
    <property type="match status" value="1"/>
</dbReference>
<dbReference type="GO" id="GO:0003700">
    <property type="term" value="F:DNA-binding transcription factor activity"/>
    <property type="evidence" value="ECO:0007669"/>
    <property type="project" value="TreeGrafter"/>
</dbReference>
<organism evidence="5 6">
    <name type="scientific">Sphingorhabdus lutea</name>
    <dbReference type="NCBI Taxonomy" id="1913578"/>
    <lineage>
        <taxon>Bacteria</taxon>
        <taxon>Pseudomonadati</taxon>
        <taxon>Pseudomonadota</taxon>
        <taxon>Alphaproteobacteria</taxon>
        <taxon>Sphingomonadales</taxon>
        <taxon>Sphingomonadaceae</taxon>
        <taxon>Sphingorhabdus</taxon>
    </lineage>
</organism>
<dbReference type="PROSITE" id="PS50932">
    <property type="entry name" value="HTH_LACI_2"/>
    <property type="match status" value="1"/>
</dbReference>
<dbReference type="KEGG" id="sphl:LPB140_10640"/>
<dbReference type="Pfam" id="PF13377">
    <property type="entry name" value="Peripla_BP_3"/>
    <property type="match status" value="1"/>
</dbReference>
<evidence type="ECO:0000259" key="4">
    <source>
        <dbReference type="PROSITE" id="PS50932"/>
    </source>
</evidence>
<dbReference type="Gene3D" id="1.10.260.40">
    <property type="entry name" value="lambda repressor-like DNA-binding domains"/>
    <property type="match status" value="1"/>
</dbReference>
<dbReference type="PANTHER" id="PTHR30146">
    <property type="entry name" value="LACI-RELATED TRANSCRIPTIONAL REPRESSOR"/>
    <property type="match status" value="1"/>
</dbReference>
<dbReference type="PROSITE" id="PS00356">
    <property type="entry name" value="HTH_LACI_1"/>
    <property type="match status" value="1"/>
</dbReference>
<dbReference type="InterPro" id="IPR046335">
    <property type="entry name" value="LacI/GalR-like_sensor"/>
</dbReference>
<dbReference type="SUPFAM" id="SSF53822">
    <property type="entry name" value="Periplasmic binding protein-like I"/>
    <property type="match status" value="1"/>
</dbReference>
<protein>
    <recommendedName>
        <fullName evidence="4">HTH lacI-type domain-containing protein</fullName>
    </recommendedName>
</protein>
<dbReference type="AlphaFoldDB" id="A0A1L3JDG7"/>
<accession>A0A1L3JDG7</accession>
<feature type="domain" description="HTH lacI-type" evidence="4">
    <location>
        <begin position="11"/>
        <end position="65"/>
    </location>
</feature>
<dbReference type="GO" id="GO:0000976">
    <property type="term" value="F:transcription cis-regulatory region binding"/>
    <property type="evidence" value="ECO:0007669"/>
    <property type="project" value="TreeGrafter"/>
</dbReference>
<keyword evidence="2" id="KW-0238">DNA-binding</keyword>
<gene>
    <name evidence="5" type="ORF">LPB140_10640</name>
</gene>
<evidence type="ECO:0000313" key="6">
    <source>
        <dbReference type="Proteomes" id="UP000242561"/>
    </source>
</evidence>
<dbReference type="SUPFAM" id="SSF47413">
    <property type="entry name" value="lambda repressor-like DNA-binding domains"/>
    <property type="match status" value="1"/>
</dbReference>
<keyword evidence="3" id="KW-0804">Transcription</keyword>
<dbReference type="PANTHER" id="PTHR30146:SF153">
    <property type="entry name" value="LACTOSE OPERON REPRESSOR"/>
    <property type="match status" value="1"/>
</dbReference>
<dbReference type="CDD" id="cd01392">
    <property type="entry name" value="HTH_LacI"/>
    <property type="match status" value="1"/>
</dbReference>
<dbReference type="PRINTS" id="PR00036">
    <property type="entry name" value="HTHLACI"/>
</dbReference>
<name>A0A1L3JDG7_9SPHN</name>
<reference evidence="5 6" key="1">
    <citation type="submission" date="2016-11" db="EMBL/GenBank/DDBJ databases">
        <title>Sphingorhabdus sp. LPB0140, isolated from marine environment.</title>
        <authorList>
            <person name="Kim E."/>
            <person name="Yi H."/>
        </authorList>
    </citation>
    <scope>NUCLEOTIDE SEQUENCE [LARGE SCALE GENOMIC DNA]</scope>
    <source>
        <strain evidence="5 6">LPB0140</strain>
    </source>
</reference>
<keyword evidence="1" id="KW-0805">Transcription regulation</keyword>
<evidence type="ECO:0000256" key="3">
    <source>
        <dbReference type="ARBA" id="ARBA00023163"/>
    </source>
</evidence>